<dbReference type="RefSeq" id="WP_109415413.1">
    <property type="nucleotide sequence ID" value="NZ_QEAS01000006.1"/>
</dbReference>
<dbReference type="EMBL" id="QEAS01000006">
    <property type="protein sequence ID" value="PWG81029.1"/>
    <property type="molecule type" value="Genomic_DNA"/>
</dbReference>
<organism evidence="2 3">
    <name type="scientific">Pararcticibacter amylolyticus</name>
    <dbReference type="NCBI Taxonomy" id="2173175"/>
    <lineage>
        <taxon>Bacteria</taxon>
        <taxon>Pseudomonadati</taxon>
        <taxon>Bacteroidota</taxon>
        <taxon>Sphingobacteriia</taxon>
        <taxon>Sphingobacteriales</taxon>
        <taxon>Sphingobacteriaceae</taxon>
        <taxon>Pararcticibacter</taxon>
    </lineage>
</organism>
<dbReference type="OrthoDB" id="9771846at2"/>
<accession>A0A2U2PIP4</accession>
<keyword evidence="3" id="KW-1185">Reference proteome</keyword>
<evidence type="ECO:0000259" key="1">
    <source>
        <dbReference type="Pfam" id="PF00535"/>
    </source>
</evidence>
<sequence length="313" mass="35961">MDVSIIIVSYNTKNLTLACLKSIVESETAFSYEILVVDNNSSDGSQEAISVYYPEVTLIKNDSNVGFSAANNIGIRQSIGTYKWLLNSDTVLFRNTLELLISCAKTTGSRIFAPKLLNPDLSSQKSLFREPTIFKIFLRLTDITVLIRQVLSSYFGRFLVRILSPNETLHIYDKRISYASFASILIHSDVFTEMGLLDEHLTFYHEDCEFGLRVKKNGERIYICNISQLIHFGGSSSDKFSFWTFKNDISGLLYVYKKYYSKEQQIRLKKAILIAMKIRLFLVKFGFYTEIKKMGVYVNQERASSKIDIDYIR</sequence>
<evidence type="ECO:0000313" key="3">
    <source>
        <dbReference type="Proteomes" id="UP000245647"/>
    </source>
</evidence>
<feature type="non-terminal residue" evidence="2">
    <location>
        <position position="313"/>
    </location>
</feature>
<dbReference type="PANTHER" id="PTHR43179">
    <property type="entry name" value="RHAMNOSYLTRANSFERASE WBBL"/>
    <property type="match status" value="1"/>
</dbReference>
<gene>
    <name evidence="2" type="ORF">DDR33_08865</name>
</gene>
<feature type="domain" description="Glycosyltransferase 2-like" evidence="1">
    <location>
        <begin position="4"/>
        <end position="115"/>
    </location>
</feature>
<reference evidence="2 3" key="1">
    <citation type="submission" date="2018-04" db="EMBL/GenBank/DDBJ databases">
        <title>Pedobacter chongqingensis sp. nov., isolated from a rottenly hemp rope.</title>
        <authorList>
            <person name="Cai Y."/>
        </authorList>
    </citation>
    <scope>NUCLEOTIDE SEQUENCE [LARGE SCALE GENOMIC DNA]</scope>
    <source>
        <strain evidence="2 3">FJ4-8</strain>
    </source>
</reference>
<dbReference type="AlphaFoldDB" id="A0A2U2PIP4"/>
<evidence type="ECO:0000313" key="2">
    <source>
        <dbReference type="EMBL" id="PWG81029.1"/>
    </source>
</evidence>
<dbReference type="InterPro" id="IPR029044">
    <property type="entry name" value="Nucleotide-diphossugar_trans"/>
</dbReference>
<dbReference type="Proteomes" id="UP000245647">
    <property type="component" value="Unassembled WGS sequence"/>
</dbReference>
<dbReference type="PANTHER" id="PTHR43179:SF7">
    <property type="entry name" value="RHAMNOSYLTRANSFERASE WBBL"/>
    <property type="match status" value="1"/>
</dbReference>
<dbReference type="InterPro" id="IPR001173">
    <property type="entry name" value="Glyco_trans_2-like"/>
</dbReference>
<dbReference type="SUPFAM" id="SSF53448">
    <property type="entry name" value="Nucleotide-diphospho-sugar transferases"/>
    <property type="match status" value="1"/>
</dbReference>
<proteinExistence type="predicted"/>
<name>A0A2U2PIP4_9SPHI</name>
<dbReference type="Gene3D" id="3.90.550.10">
    <property type="entry name" value="Spore Coat Polysaccharide Biosynthesis Protein SpsA, Chain A"/>
    <property type="match status" value="1"/>
</dbReference>
<protein>
    <recommendedName>
        <fullName evidence="1">Glycosyltransferase 2-like domain-containing protein</fullName>
    </recommendedName>
</protein>
<comment type="caution">
    <text evidence="2">The sequence shown here is derived from an EMBL/GenBank/DDBJ whole genome shotgun (WGS) entry which is preliminary data.</text>
</comment>
<dbReference type="CDD" id="cd04186">
    <property type="entry name" value="GT_2_like_c"/>
    <property type="match status" value="1"/>
</dbReference>
<dbReference type="Pfam" id="PF00535">
    <property type="entry name" value="Glycos_transf_2"/>
    <property type="match status" value="1"/>
</dbReference>